<evidence type="ECO:0000313" key="2">
    <source>
        <dbReference type="EMBL" id="QFQ13522.1"/>
    </source>
</evidence>
<reference evidence="2 3" key="1">
    <citation type="submission" date="2018-11" db="EMBL/GenBank/DDBJ databases">
        <authorList>
            <person name="Na S.W."/>
            <person name="Baik M."/>
        </authorList>
    </citation>
    <scope>NUCLEOTIDE SEQUENCE [LARGE SCALE GENOMIC DNA]</scope>
    <source>
        <strain evidence="2 3">E39</strain>
    </source>
</reference>
<dbReference type="AlphaFoldDB" id="A0A5P8E998"/>
<organism evidence="2 3">
    <name type="scientific">Pseudoprevotella muciniphila</name>
    <dbReference type="NCBI Taxonomy" id="2133944"/>
    <lineage>
        <taxon>Bacteria</taxon>
        <taxon>Pseudomonadati</taxon>
        <taxon>Bacteroidota</taxon>
        <taxon>Bacteroidia</taxon>
        <taxon>Bacteroidales</taxon>
        <taxon>Prevotellaceae</taxon>
        <taxon>Pseudoprevotella</taxon>
    </lineage>
</organism>
<name>A0A5P8E998_9BACT</name>
<feature type="transmembrane region" description="Helical" evidence="1">
    <location>
        <begin position="12"/>
        <end position="29"/>
    </location>
</feature>
<gene>
    <name evidence="2" type="ORF">C7Y71_011170</name>
</gene>
<keyword evidence="1" id="KW-0472">Membrane</keyword>
<feature type="transmembrane region" description="Helical" evidence="1">
    <location>
        <begin position="35"/>
        <end position="54"/>
    </location>
</feature>
<dbReference type="OrthoDB" id="997092at2"/>
<dbReference type="Proteomes" id="UP000249375">
    <property type="component" value="Chromosome"/>
</dbReference>
<dbReference type="Pfam" id="PF13858">
    <property type="entry name" value="DUF4199"/>
    <property type="match status" value="1"/>
</dbReference>
<keyword evidence="3" id="KW-1185">Reference proteome</keyword>
<feature type="transmembrane region" description="Helical" evidence="1">
    <location>
        <begin position="143"/>
        <end position="166"/>
    </location>
</feature>
<evidence type="ECO:0000313" key="3">
    <source>
        <dbReference type="Proteomes" id="UP000249375"/>
    </source>
</evidence>
<dbReference type="RefSeq" id="WP_111898801.1">
    <property type="nucleotide sequence ID" value="NZ_CP033459.1"/>
</dbReference>
<dbReference type="InterPro" id="IPR025250">
    <property type="entry name" value="DUF4199"/>
</dbReference>
<evidence type="ECO:0000256" key="1">
    <source>
        <dbReference type="SAM" id="Phobius"/>
    </source>
</evidence>
<dbReference type="KEGG" id="alq:C7Y71_011170"/>
<protein>
    <submittedName>
        <fullName evidence="2">DUF4199 domain-containing protein</fullName>
    </submittedName>
</protein>
<sequence>MMRELNKYAMQHGIIFGLYGVVSILVQRYSISMTWLGIVNWALIIYSVFLMIRLTRKYRSKVMNPRLGFSFGNAYLHSLFTAFYSMLIIAAATYVYMAFIDGGEYTRQVIEVMQKEFQQSGAQGFPGMKEYLKEFKNVKPADYALSVIYINVIVAPLMSLIVAAVCKKNPAFGDAENIQN</sequence>
<feature type="transmembrane region" description="Helical" evidence="1">
    <location>
        <begin position="75"/>
        <end position="97"/>
    </location>
</feature>
<dbReference type="EMBL" id="CP033459">
    <property type="protein sequence ID" value="QFQ13522.1"/>
    <property type="molecule type" value="Genomic_DNA"/>
</dbReference>
<keyword evidence="1" id="KW-1133">Transmembrane helix</keyword>
<proteinExistence type="predicted"/>
<accession>A0A5P8E998</accession>
<keyword evidence="1" id="KW-0812">Transmembrane</keyword>